<dbReference type="Proteomes" id="UP000799536">
    <property type="component" value="Unassembled WGS sequence"/>
</dbReference>
<comment type="caution">
    <text evidence="2">The sequence shown here is derived from an EMBL/GenBank/DDBJ whole genome shotgun (WGS) entry which is preliminary data.</text>
</comment>
<dbReference type="AlphaFoldDB" id="A0A9P4MTE0"/>
<evidence type="ECO:0000256" key="1">
    <source>
        <dbReference type="SAM" id="MobiDB-lite"/>
    </source>
</evidence>
<evidence type="ECO:0000313" key="2">
    <source>
        <dbReference type="EMBL" id="KAF2196040.1"/>
    </source>
</evidence>
<gene>
    <name evidence="2" type="ORF">GQ43DRAFT_436345</name>
</gene>
<evidence type="ECO:0000313" key="3">
    <source>
        <dbReference type="Proteomes" id="UP000799536"/>
    </source>
</evidence>
<name>A0A9P4MTE0_9PLEO</name>
<organism evidence="2 3">
    <name type="scientific">Delitschia confertaspora ATCC 74209</name>
    <dbReference type="NCBI Taxonomy" id="1513339"/>
    <lineage>
        <taxon>Eukaryota</taxon>
        <taxon>Fungi</taxon>
        <taxon>Dikarya</taxon>
        <taxon>Ascomycota</taxon>
        <taxon>Pezizomycotina</taxon>
        <taxon>Dothideomycetes</taxon>
        <taxon>Pleosporomycetidae</taxon>
        <taxon>Pleosporales</taxon>
        <taxon>Delitschiaceae</taxon>
        <taxon>Delitschia</taxon>
    </lineage>
</organism>
<reference evidence="2" key="1">
    <citation type="journal article" date="2020" name="Stud. Mycol.">
        <title>101 Dothideomycetes genomes: a test case for predicting lifestyles and emergence of pathogens.</title>
        <authorList>
            <person name="Haridas S."/>
            <person name="Albert R."/>
            <person name="Binder M."/>
            <person name="Bloem J."/>
            <person name="Labutti K."/>
            <person name="Salamov A."/>
            <person name="Andreopoulos B."/>
            <person name="Baker S."/>
            <person name="Barry K."/>
            <person name="Bills G."/>
            <person name="Bluhm B."/>
            <person name="Cannon C."/>
            <person name="Castanera R."/>
            <person name="Culley D."/>
            <person name="Daum C."/>
            <person name="Ezra D."/>
            <person name="Gonzalez J."/>
            <person name="Henrissat B."/>
            <person name="Kuo A."/>
            <person name="Liang C."/>
            <person name="Lipzen A."/>
            <person name="Lutzoni F."/>
            <person name="Magnuson J."/>
            <person name="Mondo S."/>
            <person name="Nolan M."/>
            <person name="Ohm R."/>
            <person name="Pangilinan J."/>
            <person name="Park H.-J."/>
            <person name="Ramirez L."/>
            <person name="Alfaro M."/>
            <person name="Sun H."/>
            <person name="Tritt A."/>
            <person name="Yoshinaga Y."/>
            <person name="Zwiers L.-H."/>
            <person name="Turgeon B."/>
            <person name="Goodwin S."/>
            <person name="Spatafora J."/>
            <person name="Crous P."/>
            <person name="Grigoriev I."/>
        </authorList>
    </citation>
    <scope>NUCLEOTIDE SEQUENCE</scope>
    <source>
        <strain evidence="2">ATCC 74209</strain>
    </source>
</reference>
<sequence>MVWNTRGQGGQSLPTSWKWYGMDSNGNTPERHGVNTATKEPGPRESPGQNRSQSRSWQKPQTYNFAPEEDLNYQAKYGQKEEKEQEYEDETGNNSIDNFHPEEKKPEPRFHCHNCKEKFLLRNKLMNHAPHCSQKKEKKTSATITVNPKSQQLENANLKVRNFSMGNQKQYRVDRFKEAIPSKVGRTITSTAPTGSQGRGYAFKGYTFAVCKGALAPDMECEDIVPDSENTMTLAKGSF</sequence>
<feature type="region of interest" description="Disordered" evidence="1">
    <location>
        <begin position="1"/>
        <end position="105"/>
    </location>
</feature>
<protein>
    <submittedName>
        <fullName evidence="2">Uncharacterized protein</fullName>
    </submittedName>
</protein>
<feature type="compositionally biased region" description="Polar residues" evidence="1">
    <location>
        <begin position="47"/>
        <end position="64"/>
    </location>
</feature>
<accession>A0A9P4MTE0</accession>
<keyword evidence="3" id="KW-1185">Reference proteome</keyword>
<dbReference type="EMBL" id="ML994508">
    <property type="protein sequence ID" value="KAF2196040.1"/>
    <property type="molecule type" value="Genomic_DNA"/>
</dbReference>
<proteinExistence type="predicted"/>